<dbReference type="InterPro" id="IPR041657">
    <property type="entry name" value="HTH_17"/>
</dbReference>
<dbReference type="SUPFAM" id="SSF46955">
    <property type="entry name" value="Putative DNA-binding domain"/>
    <property type="match status" value="1"/>
</dbReference>
<dbReference type="InterPro" id="IPR010093">
    <property type="entry name" value="SinI_DNA-bd"/>
</dbReference>
<proteinExistence type="predicted"/>
<dbReference type="NCBIfam" id="TIGR01764">
    <property type="entry name" value="excise"/>
    <property type="match status" value="1"/>
</dbReference>
<dbReference type="EMBL" id="JBHSBC010000039">
    <property type="protein sequence ID" value="MFC3984948.1"/>
    <property type="molecule type" value="Genomic_DNA"/>
</dbReference>
<keyword evidence="3" id="KW-1185">Reference proteome</keyword>
<dbReference type="Pfam" id="PF12728">
    <property type="entry name" value="HTH_17"/>
    <property type="match status" value="1"/>
</dbReference>
<dbReference type="InterPro" id="IPR009061">
    <property type="entry name" value="DNA-bd_dom_put_sf"/>
</dbReference>
<reference evidence="3" key="1">
    <citation type="journal article" date="2019" name="Int. J. Syst. Evol. Microbiol.">
        <title>The Global Catalogue of Microorganisms (GCM) 10K type strain sequencing project: providing services to taxonomists for standard genome sequencing and annotation.</title>
        <authorList>
            <consortium name="The Broad Institute Genomics Platform"/>
            <consortium name="The Broad Institute Genome Sequencing Center for Infectious Disease"/>
            <person name="Wu L."/>
            <person name="Ma J."/>
        </authorList>
    </citation>
    <scope>NUCLEOTIDE SEQUENCE [LARGE SCALE GENOMIC DNA]</scope>
    <source>
        <strain evidence="3">TBRC 7912</strain>
    </source>
</reference>
<organism evidence="2 3">
    <name type="scientific">Streptosporangium jomthongense</name>
    <dbReference type="NCBI Taxonomy" id="1193683"/>
    <lineage>
        <taxon>Bacteria</taxon>
        <taxon>Bacillati</taxon>
        <taxon>Actinomycetota</taxon>
        <taxon>Actinomycetes</taxon>
        <taxon>Streptosporangiales</taxon>
        <taxon>Streptosporangiaceae</taxon>
        <taxon>Streptosporangium</taxon>
    </lineage>
</organism>
<dbReference type="Proteomes" id="UP001595698">
    <property type="component" value="Unassembled WGS sequence"/>
</dbReference>
<feature type="domain" description="Helix-turn-helix" evidence="1">
    <location>
        <begin position="6"/>
        <end position="61"/>
    </location>
</feature>
<dbReference type="RefSeq" id="WP_386194983.1">
    <property type="nucleotide sequence ID" value="NZ_JBHSBC010000039.1"/>
</dbReference>
<evidence type="ECO:0000313" key="3">
    <source>
        <dbReference type="Proteomes" id="UP001595698"/>
    </source>
</evidence>
<sequence length="71" mass="7862">MNDTTLLSIPEVAKRLGVHRTTVYDYISDGDLVAVDIARTGAKRIRLRVPEEALRAYIASRPRVIPEALSA</sequence>
<evidence type="ECO:0000259" key="1">
    <source>
        <dbReference type="Pfam" id="PF12728"/>
    </source>
</evidence>
<accession>A0ABV8FC15</accession>
<gene>
    <name evidence="2" type="ORF">ACFOYY_32810</name>
</gene>
<comment type="caution">
    <text evidence="2">The sequence shown here is derived from an EMBL/GenBank/DDBJ whole genome shotgun (WGS) entry which is preliminary data.</text>
</comment>
<name>A0ABV8FC15_9ACTN</name>
<protein>
    <submittedName>
        <fullName evidence="2">Helix-turn-helix domain-containing protein</fullName>
    </submittedName>
</protein>
<evidence type="ECO:0000313" key="2">
    <source>
        <dbReference type="EMBL" id="MFC3984948.1"/>
    </source>
</evidence>